<organism evidence="3 4">
    <name type="scientific">Sporotomaculum syntrophicum</name>
    <dbReference type="NCBI Taxonomy" id="182264"/>
    <lineage>
        <taxon>Bacteria</taxon>
        <taxon>Bacillati</taxon>
        <taxon>Bacillota</taxon>
        <taxon>Clostridia</taxon>
        <taxon>Eubacteriales</taxon>
        <taxon>Desulfallaceae</taxon>
        <taxon>Sporotomaculum</taxon>
    </lineage>
</organism>
<feature type="domain" description="Fibronectin type-III" evidence="2">
    <location>
        <begin position="212"/>
        <end position="309"/>
    </location>
</feature>
<gene>
    <name evidence="3" type="ORF">SPSYN_01933</name>
</gene>
<evidence type="ECO:0000313" key="4">
    <source>
        <dbReference type="Proteomes" id="UP000798488"/>
    </source>
</evidence>
<dbReference type="InterPro" id="IPR013783">
    <property type="entry name" value="Ig-like_fold"/>
</dbReference>
<dbReference type="InterPro" id="IPR003961">
    <property type="entry name" value="FN3_dom"/>
</dbReference>
<dbReference type="OrthoDB" id="2051435at2"/>
<feature type="chain" id="PRO_5039197990" description="Fibronectin type-III domain-containing protein" evidence="1">
    <location>
        <begin position="21"/>
        <end position="466"/>
    </location>
</feature>
<feature type="signal peptide" evidence="1">
    <location>
        <begin position="1"/>
        <end position="20"/>
    </location>
</feature>
<dbReference type="InterPro" id="IPR036582">
    <property type="entry name" value="Mao_N_sf"/>
</dbReference>
<dbReference type="Pfam" id="PF07833">
    <property type="entry name" value="Cu_amine_oxidN1"/>
    <property type="match status" value="1"/>
</dbReference>
<dbReference type="Gene3D" id="2.60.40.10">
    <property type="entry name" value="Immunoglobulins"/>
    <property type="match status" value="1"/>
</dbReference>
<dbReference type="Gene3D" id="3.30.457.10">
    <property type="entry name" value="Copper amine oxidase-like, N-terminal domain"/>
    <property type="match status" value="1"/>
</dbReference>
<dbReference type="SUPFAM" id="SSF49265">
    <property type="entry name" value="Fibronectin type III"/>
    <property type="match status" value="1"/>
</dbReference>
<protein>
    <recommendedName>
        <fullName evidence="2">Fibronectin type-III domain-containing protein</fullName>
    </recommendedName>
</protein>
<reference evidence="3" key="1">
    <citation type="submission" date="2016-02" db="EMBL/GenBank/DDBJ databases">
        <title>Draft Genome Sequence of Sporotomaculum syntrophicum Strain FB, a Syntrophic Benzoate Degrader.</title>
        <authorList>
            <person name="Nobu M.K."/>
            <person name="Narihiro T."/>
            <person name="Qiu Y.-L."/>
            <person name="Ohashi A."/>
            <person name="Liu W.-T."/>
            <person name="Yuji S."/>
        </authorList>
    </citation>
    <scope>NUCLEOTIDE SEQUENCE</scope>
    <source>
        <strain evidence="3">FB</strain>
    </source>
</reference>
<accession>A0A9D3AYH2</accession>
<comment type="caution">
    <text evidence="3">The sequence shown here is derived from an EMBL/GenBank/DDBJ whole genome shotgun (WGS) entry which is preliminary data.</text>
</comment>
<keyword evidence="4" id="KW-1185">Reference proteome</keyword>
<dbReference type="SUPFAM" id="SSF55383">
    <property type="entry name" value="Copper amine oxidase, domain N"/>
    <property type="match status" value="1"/>
</dbReference>
<keyword evidence="1" id="KW-0732">Signal</keyword>
<dbReference type="AlphaFoldDB" id="A0A9D3AYH2"/>
<dbReference type="RefSeq" id="WP_161822277.1">
    <property type="nucleotide sequence ID" value="NZ_LSRS01000004.1"/>
</dbReference>
<dbReference type="Proteomes" id="UP000798488">
    <property type="component" value="Unassembled WGS sequence"/>
</dbReference>
<dbReference type="CDD" id="cd00063">
    <property type="entry name" value="FN3"/>
    <property type="match status" value="1"/>
</dbReference>
<name>A0A9D3AYH2_9FIRM</name>
<evidence type="ECO:0000256" key="1">
    <source>
        <dbReference type="SAM" id="SignalP"/>
    </source>
</evidence>
<dbReference type="PROSITE" id="PS50853">
    <property type="entry name" value="FN3"/>
    <property type="match status" value="1"/>
</dbReference>
<dbReference type="EMBL" id="LSRS01000004">
    <property type="protein sequence ID" value="KAF1084763.1"/>
    <property type="molecule type" value="Genomic_DNA"/>
</dbReference>
<proteinExistence type="predicted"/>
<dbReference type="InterPro" id="IPR012854">
    <property type="entry name" value="Cu_amine_oxidase-like_N"/>
</dbReference>
<sequence length="466" mass="50141">MFRKSMYVCICALIFTVVLLSPNGFPTEKALAASSTEGWHLIKTNYHVSSLDVKVLGGASNRGGGLWDTFTCEGNEGKMTLSSTRKDNNGNVIAFYNYRVKWDTPPAFIAPNQKTGFNIEVQTIGNKSWSSPPIDAKFDLANLGSPSYATAGLIRFQSTKGETHITNQATYFESGKVIPAGKKGDKRAIWLQLGNSYGYSYVYEWKEASLATPATPSMQNLRATAGNKQVCLTWSAAADKQGLIGYHLFRGTGSGKETTTPVTDFPIKDTSYNDPNVFNGTTYCYIMRPVYSSGMGTVSNEACATPSATAACGGQKAAGSGTEGKTVDEKGNPILPGGIGTIILSINNPFMTVNGAQREIDPGRGTVPIVYNGRTLLPIAAVIEAAGGTVKWLAAEKKVTIEQKGTIIDLWIDKNETLINGKPGMTDVAPIIQNSRTMLPLRFIADNLGAKVDWDGVSYKVTIQFK</sequence>
<evidence type="ECO:0000313" key="3">
    <source>
        <dbReference type="EMBL" id="KAF1084763.1"/>
    </source>
</evidence>
<dbReference type="InterPro" id="IPR036116">
    <property type="entry name" value="FN3_sf"/>
</dbReference>
<evidence type="ECO:0000259" key="2">
    <source>
        <dbReference type="PROSITE" id="PS50853"/>
    </source>
</evidence>